<comment type="similarity">
    <text evidence="4">Belongs to the glycosyl hydrolase 18 family.</text>
</comment>
<dbReference type="InterPro" id="IPR017853">
    <property type="entry name" value="GH"/>
</dbReference>
<evidence type="ECO:0000259" key="6">
    <source>
        <dbReference type="PROSITE" id="PS51910"/>
    </source>
</evidence>
<accession>A0AAU8DQS7</accession>
<dbReference type="EMBL" id="CP159218">
    <property type="protein sequence ID" value="XCG63832.1"/>
    <property type="molecule type" value="Genomic_DNA"/>
</dbReference>
<dbReference type="RefSeq" id="WP_353649447.1">
    <property type="nucleotide sequence ID" value="NZ_CP159218.1"/>
</dbReference>
<dbReference type="PROSITE" id="PS51318">
    <property type="entry name" value="TAT"/>
    <property type="match status" value="1"/>
</dbReference>
<dbReference type="InterPro" id="IPR054861">
    <property type="entry name" value="Endoglyc_H"/>
</dbReference>
<evidence type="ECO:0000256" key="3">
    <source>
        <dbReference type="RuleBase" id="RU000489"/>
    </source>
</evidence>
<protein>
    <submittedName>
        <fullName evidence="7">Endo-beta-N-acetylglucosaminidase H</fullName>
        <ecNumber evidence="7">3.2.1.96</ecNumber>
    </submittedName>
</protein>
<dbReference type="EC" id="3.2.1.96" evidence="7"/>
<dbReference type="InterPro" id="IPR006311">
    <property type="entry name" value="TAT_signal"/>
</dbReference>
<evidence type="ECO:0000256" key="5">
    <source>
        <dbReference type="SAM" id="MobiDB-lite"/>
    </source>
</evidence>
<dbReference type="Pfam" id="PF00704">
    <property type="entry name" value="Glyco_hydro_18"/>
    <property type="match status" value="1"/>
</dbReference>
<evidence type="ECO:0000256" key="1">
    <source>
        <dbReference type="ARBA" id="ARBA00022801"/>
    </source>
</evidence>
<proteinExistence type="inferred from homology"/>
<dbReference type="GO" id="GO:0033925">
    <property type="term" value="F:mannosyl-glycoprotein endo-beta-N-acetylglucosaminidase activity"/>
    <property type="evidence" value="ECO:0007669"/>
    <property type="project" value="UniProtKB-EC"/>
</dbReference>
<organism evidence="7">
    <name type="scientific">Nakamurella sp. A5-74</name>
    <dbReference type="NCBI Taxonomy" id="3158264"/>
    <lineage>
        <taxon>Bacteria</taxon>
        <taxon>Bacillati</taxon>
        <taxon>Actinomycetota</taxon>
        <taxon>Actinomycetes</taxon>
        <taxon>Nakamurellales</taxon>
        <taxon>Nakamurellaceae</taxon>
        <taxon>Nakamurella</taxon>
    </lineage>
</organism>
<evidence type="ECO:0000256" key="4">
    <source>
        <dbReference type="RuleBase" id="RU004453"/>
    </source>
</evidence>
<dbReference type="Gene3D" id="3.20.20.80">
    <property type="entry name" value="Glycosidases"/>
    <property type="match status" value="1"/>
</dbReference>
<dbReference type="InterPro" id="IPR001223">
    <property type="entry name" value="Glyco_hydro18_cat"/>
</dbReference>
<dbReference type="PROSITE" id="PS01095">
    <property type="entry name" value="GH18_1"/>
    <property type="match status" value="1"/>
</dbReference>
<evidence type="ECO:0000256" key="2">
    <source>
        <dbReference type="ARBA" id="ARBA00023295"/>
    </source>
</evidence>
<dbReference type="PROSITE" id="PS51910">
    <property type="entry name" value="GH18_2"/>
    <property type="match status" value="1"/>
</dbReference>
<dbReference type="SUPFAM" id="SSF51445">
    <property type="entry name" value="(Trans)glycosidases"/>
    <property type="match status" value="1"/>
</dbReference>
<evidence type="ECO:0000313" key="7">
    <source>
        <dbReference type="EMBL" id="XCG63832.1"/>
    </source>
</evidence>
<keyword evidence="2 3" id="KW-0326">Glycosidase</keyword>
<dbReference type="AlphaFoldDB" id="A0AAU8DQS7"/>
<gene>
    <name evidence="7" type="ORF">ABLG96_00285</name>
</gene>
<dbReference type="GO" id="GO:0005975">
    <property type="term" value="P:carbohydrate metabolic process"/>
    <property type="evidence" value="ECO:0007669"/>
    <property type="project" value="InterPro"/>
</dbReference>
<sequence>MRSHTEQGRFTRRAVLTGALGAAGSLVFAGAADASGKPGRGKESGNGEGRGRGRGHRQCDPRAVATDPISVAYVEVNNEDPINVGRYRLADGRQLFAIGILFAANINASTTTSSGTALVCNERMQQTLDEASTQIRPLQAKGTKVLLSVLGNHQGVGLANFQTYRAADDFARQVMTVVNRYGLDGVDLDDEYSDYGANGTPQPNDDSIGWLITALRKRMPDKLITFYDIGPSSDSLRTADPSIGAKLDYAWNPYYGAYNPPSIPGLGKESEGAAAIDWQSTSAATAASLATRTDTDGFGVYLTYNLDDVDRSGYANSFTQPLYGQDTVFH</sequence>
<feature type="region of interest" description="Disordered" evidence="5">
    <location>
        <begin position="32"/>
        <end position="62"/>
    </location>
</feature>
<name>A0AAU8DQS7_9ACTN</name>
<dbReference type="InterPro" id="IPR001579">
    <property type="entry name" value="Glyco_hydro_18_chit_AS"/>
</dbReference>
<dbReference type="NCBIfam" id="NF045482">
    <property type="entry name" value="Endoglyc_H"/>
    <property type="match status" value="1"/>
</dbReference>
<reference evidence="7" key="1">
    <citation type="submission" date="2024-05" db="EMBL/GenBank/DDBJ databases">
        <authorList>
            <person name="Cai S.Y."/>
            <person name="Jin L.M."/>
            <person name="Li H.R."/>
        </authorList>
    </citation>
    <scope>NUCLEOTIDE SEQUENCE</scope>
    <source>
        <strain evidence="7">A5-74</strain>
    </source>
</reference>
<feature type="domain" description="GH18" evidence="6">
    <location>
        <begin position="68"/>
        <end position="325"/>
    </location>
</feature>
<feature type="compositionally biased region" description="Basic and acidic residues" evidence="5">
    <location>
        <begin position="40"/>
        <end position="51"/>
    </location>
</feature>
<keyword evidence="1 3" id="KW-0378">Hydrolase</keyword>